<dbReference type="SUPFAM" id="SSF51905">
    <property type="entry name" value="FAD/NAD(P)-binding domain"/>
    <property type="match status" value="1"/>
</dbReference>
<evidence type="ECO:0000313" key="8">
    <source>
        <dbReference type="Proteomes" id="UP000623467"/>
    </source>
</evidence>
<gene>
    <name evidence="7" type="ORF">MSAN_00207600</name>
</gene>
<dbReference type="InterPro" id="IPR006076">
    <property type="entry name" value="FAD-dep_OxRdtase"/>
</dbReference>
<dbReference type="GO" id="GO:0050031">
    <property type="term" value="F:L-pipecolate oxidase activity"/>
    <property type="evidence" value="ECO:0007669"/>
    <property type="project" value="TreeGrafter"/>
</dbReference>
<dbReference type="EMBL" id="JACAZH010000001">
    <property type="protein sequence ID" value="KAF7377841.1"/>
    <property type="molecule type" value="Genomic_DNA"/>
</dbReference>
<dbReference type="GO" id="GO:0004657">
    <property type="term" value="F:proline dehydrogenase activity"/>
    <property type="evidence" value="ECO:0007669"/>
    <property type="project" value="TreeGrafter"/>
</dbReference>
<organism evidence="7 8">
    <name type="scientific">Mycena sanguinolenta</name>
    <dbReference type="NCBI Taxonomy" id="230812"/>
    <lineage>
        <taxon>Eukaryota</taxon>
        <taxon>Fungi</taxon>
        <taxon>Dikarya</taxon>
        <taxon>Basidiomycota</taxon>
        <taxon>Agaricomycotina</taxon>
        <taxon>Agaricomycetes</taxon>
        <taxon>Agaricomycetidae</taxon>
        <taxon>Agaricales</taxon>
        <taxon>Marasmiineae</taxon>
        <taxon>Mycenaceae</taxon>
        <taxon>Mycena</taxon>
    </lineage>
</organism>
<evidence type="ECO:0000256" key="4">
    <source>
        <dbReference type="ARBA" id="ARBA00022827"/>
    </source>
</evidence>
<comment type="similarity">
    <text evidence="2">Belongs to the MSOX/MTOX family.</text>
</comment>
<dbReference type="PANTHER" id="PTHR10961">
    <property type="entry name" value="PEROXISOMAL SARCOSINE OXIDASE"/>
    <property type="match status" value="1"/>
</dbReference>
<feature type="domain" description="FAD dependent oxidoreductase" evidence="6">
    <location>
        <begin position="8"/>
        <end position="395"/>
    </location>
</feature>
<keyword evidence="8" id="KW-1185">Reference proteome</keyword>
<evidence type="ECO:0000256" key="3">
    <source>
        <dbReference type="ARBA" id="ARBA00022630"/>
    </source>
</evidence>
<dbReference type="OrthoDB" id="2219495at2759"/>
<evidence type="ECO:0000256" key="5">
    <source>
        <dbReference type="ARBA" id="ARBA00023002"/>
    </source>
</evidence>
<proteinExistence type="inferred from homology"/>
<keyword evidence="3" id="KW-0285">Flavoprotein</keyword>
<dbReference type="Gene3D" id="3.30.9.10">
    <property type="entry name" value="D-Amino Acid Oxidase, subunit A, domain 2"/>
    <property type="match status" value="1"/>
</dbReference>
<dbReference type="InterPro" id="IPR045170">
    <property type="entry name" value="MTOX"/>
</dbReference>
<reference evidence="7" key="1">
    <citation type="submission" date="2020-05" db="EMBL/GenBank/DDBJ databases">
        <title>Mycena genomes resolve the evolution of fungal bioluminescence.</title>
        <authorList>
            <person name="Tsai I.J."/>
        </authorList>
    </citation>
    <scope>NUCLEOTIDE SEQUENCE</scope>
    <source>
        <strain evidence="7">160909Yilan</strain>
    </source>
</reference>
<dbReference type="GO" id="GO:0008115">
    <property type="term" value="F:sarcosine oxidase activity"/>
    <property type="evidence" value="ECO:0007669"/>
    <property type="project" value="TreeGrafter"/>
</dbReference>
<dbReference type="GO" id="GO:0050660">
    <property type="term" value="F:flavin adenine dinucleotide binding"/>
    <property type="evidence" value="ECO:0007669"/>
    <property type="project" value="InterPro"/>
</dbReference>
<evidence type="ECO:0000256" key="2">
    <source>
        <dbReference type="ARBA" id="ARBA00010989"/>
    </source>
</evidence>
<dbReference type="Proteomes" id="UP000623467">
    <property type="component" value="Unassembled WGS sequence"/>
</dbReference>
<evidence type="ECO:0000313" key="7">
    <source>
        <dbReference type="EMBL" id="KAF7377841.1"/>
    </source>
</evidence>
<dbReference type="Gene3D" id="3.50.50.60">
    <property type="entry name" value="FAD/NAD(P)-binding domain"/>
    <property type="match status" value="1"/>
</dbReference>
<protein>
    <submittedName>
        <fullName evidence="7">DAO domain-containing protein</fullName>
    </submittedName>
</protein>
<dbReference type="PANTHER" id="PTHR10961:SF46">
    <property type="entry name" value="PEROXISOMAL SARCOSINE OXIDASE"/>
    <property type="match status" value="1"/>
</dbReference>
<name>A0A8H6ZK32_9AGAR</name>
<keyword evidence="5" id="KW-0560">Oxidoreductase</keyword>
<dbReference type="AlphaFoldDB" id="A0A8H6ZK32"/>
<evidence type="ECO:0000259" key="6">
    <source>
        <dbReference type="Pfam" id="PF01266"/>
    </source>
</evidence>
<sequence>MAHDRNGKILIVGAGCFGLSTALALLKRGWTDVTVIDRAATLPAPDGASNDINRVVRTSYSDDFYSKLAFDAIREWKTRDKWHDAYHESGVLVLGSGSVDYAHKAYLHDRDIGLRVVPLDSQATFHQVFMLQAHLGTFENRTGYLNRDSGWANAGQGVKCIMDQVAALNGKIILGKDVVELIQHGQKTTGVRCVDGTVFDALELVVLATGSWTGSAFPDLPIGNIFQATGQCIAMVQLTPEEADMYKECPVVLDFALSFCIFPPNEQNMVKLATHKCKQSNHNHIGLADIHAAGYVQSIGAKNISTPRTITSDPYTGLLIPKADVKELREQLRMVYPALAEKPFVATRMCWYNDSFDDDWVIGYHPKSDKSLMFATAGSGHAYKFLPVIGQLVADAIEGKLSPQLVNKFALDRTPNQFGERRDQLGRQELDLSQLCTPEDLL</sequence>
<evidence type="ECO:0000256" key="1">
    <source>
        <dbReference type="ARBA" id="ARBA00001974"/>
    </source>
</evidence>
<keyword evidence="4" id="KW-0274">FAD</keyword>
<comment type="cofactor">
    <cofactor evidence="1">
        <name>FAD</name>
        <dbReference type="ChEBI" id="CHEBI:57692"/>
    </cofactor>
</comment>
<dbReference type="InterPro" id="IPR036188">
    <property type="entry name" value="FAD/NAD-bd_sf"/>
</dbReference>
<accession>A0A8H6ZK32</accession>
<dbReference type="Pfam" id="PF01266">
    <property type="entry name" value="DAO"/>
    <property type="match status" value="1"/>
</dbReference>
<comment type="caution">
    <text evidence="7">The sequence shown here is derived from an EMBL/GenBank/DDBJ whole genome shotgun (WGS) entry which is preliminary data.</text>
</comment>